<keyword evidence="2" id="KW-1185">Reference proteome</keyword>
<reference evidence="1" key="1">
    <citation type="submission" date="2024-03" db="EMBL/GenBank/DDBJ databases">
        <title>Novel Streptomyces species of biotechnological and ecological value are a feature of Machair soil.</title>
        <authorList>
            <person name="Prole J.R."/>
            <person name="Goodfellow M."/>
            <person name="Allenby N."/>
            <person name="Ward A.C."/>
        </authorList>
    </citation>
    <scope>NUCLEOTIDE SEQUENCE</scope>
    <source>
        <strain evidence="1">MS1.AVA.4</strain>
    </source>
</reference>
<organism evidence="1 2">
    <name type="scientific">Streptomyces pratisoli</name>
    <dbReference type="NCBI Taxonomy" id="3139917"/>
    <lineage>
        <taxon>Bacteria</taxon>
        <taxon>Bacillati</taxon>
        <taxon>Actinomycetota</taxon>
        <taxon>Actinomycetes</taxon>
        <taxon>Kitasatosporales</taxon>
        <taxon>Streptomycetaceae</taxon>
        <taxon>Streptomyces</taxon>
    </lineage>
</organism>
<sequence>MSMMRLRREDPRVVGSFRLHRRLGAGGMGVVYLGSDRRGQRVALKVIRPDLAEDQEFRSRFAREVSAARRIRGGCTARLVAADLEAERPWFATQYVPGPSLHDKVAADGSLTAAETAAIGAALSEGLVAVHEAGVVHRDLKPSNILLSPKGPRIIDFGIAWATGASTLTHVGTAVGSPGFLAPEQVRGAVVTPATDVFSLGATLAYAATGDSPFGHGSSEVMLYRVVHEEPQLYGVPDALAPLLQACLAKDPDERPSTLQLSMRLKEIAAREAQGLPEVRPPVQRERTEQELPSGRRTARYTERTTHGRPPATGGTAGPSASRDRASRPSAPRTGGSRPAPSRGGASTAGRPASRPGVRTTSTGRRPANPRLLRQRIFVFVVVTLVVAVGITMAQGLRG</sequence>
<keyword evidence="1" id="KW-0418">Kinase</keyword>
<protein>
    <submittedName>
        <fullName evidence="1">Serine/threonine-protein kinase</fullName>
        <ecNumber evidence="1">2.7.11.1</ecNumber>
    </submittedName>
</protein>
<proteinExistence type="predicted"/>
<dbReference type="EC" id="2.7.11.1" evidence="1"/>
<comment type="caution">
    <text evidence="1">The sequence shown here is derived from an EMBL/GenBank/DDBJ whole genome shotgun (WGS) entry which is preliminary data.</text>
</comment>
<evidence type="ECO:0000313" key="2">
    <source>
        <dbReference type="Proteomes" id="UP001375539"/>
    </source>
</evidence>
<accession>A0ACC6QCQ1</accession>
<dbReference type="EMBL" id="JBBKAI010000002">
    <property type="protein sequence ID" value="MEJ8656060.1"/>
    <property type="molecule type" value="Genomic_DNA"/>
</dbReference>
<dbReference type="Proteomes" id="UP001375539">
    <property type="component" value="Unassembled WGS sequence"/>
</dbReference>
<name>A0ACC6QCQ1_9ACTN</name>
<gene>
    <name evidence="1" type="ORF">WKI58_05905</name>
</gene>
<evidence type="ECO:0000313" key="1">
    <source>
        <dbReference type="EMBL" id="MEJ8656060.1"/>
    </source>
</evidence>
<keyword evidence="1" id="KW-0808">Transferase</keyword>